<dbReference type="InterPro" id="IPR036890">
    <property type="entry name" value="HATPase_C_sf"/>
</dbReference>
<dbReference type="PANTHER" id="PTHR42878">
    <property type="entry name" value="TWO-COMPONENT HISTIDINE KINASE"/>
    <property type="match status" value="1"/>
</dbReference>
<comment type="catalytic activity">
    <reaction evidence="1">
        <text>ATP + protein L-histidine = ADP + protein N-phospho-L-histidine.</text>
        <dbReference type="EC" id="2.7.13.3"/>
    </reaction>
</comment>
<dbReference type="NCBIfam" id="TIGR00229">
    <property type="entry name" value="sensory_box"/>
    <property type="match status" value="5"/>
</dbReference>
<dbReference type="SUPFAM" id="SSF55785">
    <property type="entry name" value="PYP-like sensor domain (PAS domain)"/>
    <property type="match status" value="7"/>
</dbReference>
<feature type="domain" description="PAS" evidence="15">
    <location>
        <begin position="546"/>
        <end position="600"/>
    </location>
</feature>
<dbReference type="SUPFAM" id="SSF47384">
    <property type="entry name" value="Homodimeric domain of signal transducing histidine kinase"/>
    <property type="match status" value="1"/>
</dbReference>
<dbReference type="SMART" id="SM00086">
    <property type="entry name" value="PAC"/>
    <property type="match status" value="2"/>
</dbReference>
<dbReference type="SMART" id="SM00091">
    <property type="entry name" value="PAS"/>
    <property type="match status" value="7"/>
</dbReference>
<evidence type="ECO:0000256" key="2">
    <source>
        <dbReference type="ARBA" id="ARBA00004141"/>
    </source>
</evidence>
<keyword evidence="11" id="KW-0902">Two-component regulatory system</keyword>
<feature type="domain" description="PAC" evidence="16">
    <location>
        <begin position="755"/>
        <end position="806"/>
    </location>
</feature>
<feature type="domain" description="Histidine kinase" evidence="14">
    <location>
        <begin position="964"/>
        <end position="1183"/>
    </location>
</feature>
<dbReference type="EC" id="2.7.13.3" evidence="3"/>
<dbReference type="Pfam" id="PF08448">
    <property type="entry name" value="PAS_4"/>
    <property type="match status" value="5"/>
</dbReference>
<protein>
    <recommendedName>
        <fullName evidence="3">histidine kinase</fullName>
        <ecNumber evidence="3">2.7.13.3</ecNumber>
    </recommendedName>
</protein>
<organism evidence="17 18">
    <name type="scientific">Uliginosibacterium paludis</name>
    <dbReference type="NCBI Taxonomy" id="1615952"/>
    <lineage>
        <taxon>Bacteria</taxon>
        <taxon>Pseudomonadati</taxon>
        <taxon>Pseudomonadota</taxon>
        <taxon>Betaproteobacteria</taxon>
        <taxon>Rhodocyclales</taxon>
        <taxon>Zoogloeaceae</taxon>
        <taxon>Uliginosibacterium</taxon>
    </lineage>
</organism>
<keyword evidence="10" id="KW-1133">Transmembrane helix</keyword>
<evidence type="ECO:0000256" key="11">
    <source>
        <dbReference type="ARBA" id="ARBA00023012"/>
    </source>
</evidence>
<dbReference type="InterPro" id="IPR035965">
    <property type="entry name" value="PAS-like_dom_sf"/>
</dbReference>
<dbReference type="SMART" id="SM00388">
    <property type="entry name" value="HisKA"/>
    <property type="match status" value="1"/>
</dbReference>
<feature type="compositionally biased region" description="Polar residues" evidence="13">
    <location>
        <begin position="1"/>
        <end position="14"/>
    </location>
</feature>
<dbReference type="InterPro" id="IPR050351">
    <property type="entry name" value="BphY/WalK/GraS-like"/>
</dbReference>
<evidence type="ECO:0000313" key="17">
    <source>
        <dbReference type="EMBL" id="MET1490218.1"/>
    </source>
</evidence>
<dbReference type="RefSeq" id="WP_345928370.1">
    <property type="nucleotide sequence ID" value="NZ_JBDIVF010000006.1"/>
</dbReference>
<feature type="domain" description="PAS" evidence="15">
    <location>
        <begin position="680"/>
        <end position="750"/>
    </location>
</feature>
<comment type="caution">
    <text evidence="17">The sequence shown here is derived from an EMBL/GenBank/DDBJ whole genome shotgun (WGS) entry which is preliminary data.</text>
</comment>
<dbReference type="InterPro" id="IPR013656">
    <property type="entry name" value="PAS_4"/>
</dbReference>
<dbReference type="Gene3D" id="3.30.565.10">
    <property type="entry name" value="Histidine kinase-like ATPase, C-terminal domain"/>
    <property type="match status" value="1"/>
</dbReference>
<evidence type="ECO:0000259" key="15">
    <source>
        <dbReference type="PROSITE" id="PS50112"/>
    </source>
</evidence>
<evidence type="ECO:0000256" key="8">
    <source>
        <dbReference type="ARBA" id="ARBA00022777"/>
    </source>
</evidence>
<feature type="domain" description="PAS" evidence="15">
    <location>
        <begin position="419"/>
        <end position="472"/>
    </location>
</feature>
<keyword evidence="4" id="KW-0597">Phosphoprotein</keyword>
<dbReference type="PROSITE" id="PS50112">
    <property type="entry name" value="PAS"/>
    <property type="match status" value="5"/>
</dbReference>
<evidence type="ECO:0000256" key="3">
    <source>
        <dbReference type="ARBA" id="ARBA00012438"/>
    </source>
</evidence>
<feature type="region of interest" description="Disordered" evidence="13">
    <location>
        <begin position="1"/>
        <end position="33"/>
    </location>
</feature>
<dbReference type="EMBL" id="JBEWLZ010000005">
    <property type="protein sequence ID" value="MET1490218.1"/>
    <property type="molecule type" value="Genomic_DNA"/>
</dbReference>
<evidence type="ECO:0000256" key="4">
    <source>
        <dbReference type="ARBA" id="ARBA00022553"/>
    </source>
</evidence>
<dbReference type="SUPFAM" id="SSF55874">
    <property type="entry name" value="ATPase domain of HSP90 chaperone/DNA topoisomerase II/histidine kinase"/>
    <property type="match status" value="1"/>
</dbReference>
<keyword evidence="9" id="KW-0067">ATP-binding</keyword>
<proteinExistence type="predicted"/>
<evidence type="ECO:0000256" key="10">
    <source>
        <dbReference type="ARBA" id="ARBA00022989"/>
    </source>
</evidence>
<dbReference type="PROSITE" id="PS50109">
    <property type="entry name" value="HIS_KIN"/>
    <property type="match status" value="1"/>
</dbReference>
<name>A0ABV2CQS9_9RHOO</name>
<accession>A0ABV2CQS9</accession>
<dbReference type="SMART" id="SM00387">
    <property type="entry name" value="HATPase_c"/>
    <property type="match status" value="1"/>
</dbReference>
<keyword evidence="7" id="KW-0547">Nucleotide-binding</keyword>
<dbReference type="Pfam" id="PF02518">
    <property type="entry name" value="HATPase_c"/>
    <property type="match status" value="1"/>
</dbReference>
<feature type="domain" description="PAS" evidence="15">
    <location>
        <begin position="287"/>
        <end position="357"/>
    </location>
</feature>
<dbReference type="Pfam" id="PF00512">
    <property type="entry name" value="HisKA"/>
    <property type="match status" value="1"/>
</dbReference>
<dbReference type="InterPro" id="IPR036097">
    <property type="entry name" value="HisK_dim/P_sf"/>
</dbReference>
<evidence type="ECO:0000259" key="14">
    <source>
        <dbReference type="PROSITE" id="PS50109"/>
    </source>
</evidence>
<dbReference type="PANTHER" id="PTHR42878:SF7">
    <property type="entry name" value="SENSOR HISTIDINE KINASE GLRK"/>
    <property type="match status" value="1"/>
</dbReference>
<dbReference type="PROSITE" id="PS50113">
    <property type="entry name" value="PAC"/>
    <property type="match status" value="2"/>
</dbReference>
<comment type="subcellular location">
    <subcellularLocation>
        <location evidence="2">Membrane</location>
        <topology evidence="2">Multi-pass membrane protein</topology>
    </subcellularLocation>
</comment>
<dbReference type="InterPro" id="IPR000014">
    <property type="entry name" value="PAS"/>
</dbReference>
<dbReference type="Proteomes" id="UP001548590">
    <property type="component" value="Unassembled WGS sequence"/>
</dbReference>
<keyword evidence="18" id="KW-1185">Reference proteome</keyword>
<gene>
    <name evidence="17" type="ORF">ABVT11_10315</name>
</gene>
<feature type="domain" description="PAC" evidence="16">
    <location>
        <begin position="877"/>
        <end position="928"/>
    </location>
</feature>
<evidence type="ECO:0000256" key="5">
    <source>
        <dbReference type="ARBA" id="ARBA00022679"/>
    </source>
</evidence>
<evidence type="ECO:0000256" key="1">
    <source>
        <dbReference type="ARBA" id="ARBA00000085"/>
    </source>
</evidence>
<evidence type="ECO:0000256" key="6">
    <source>
        <dbReference type="ARBA" id="ARBA00022692"/>
    </source>
</evidence>
<dbReference type="InterPro" id="IPR003661">
    <property type="entry name" value="HisK_dim/P_dom"/>
</dbReference>
<dbReference type="CDD" id="cd00082">
    <property type="entry name" value="HisKA"/>
    <property type="match status" value="1"/>
</dbReference>
<evidence type="ECO:0000256" key="9">
    <source>
        <dbReference type="ARBA" id="ARBA00022840"/>
    </source>
</evidence>
<evidence type="ECO:0000259" key="16">
    <source>
        <dbReference type="PROSITE" id="PS50113"/>
    </source>
</evidence>
<dbReference type="InterPro" id="IPR003594">
    <property type="entry name" value="HATPase_dom"/>
</dbReference>
<keyword evidence="6" id="KW-0812">Transmembrane</keyword>
<sequence length="1196" mass="133011">MQTRLSQSSASPASTAGLASAPEGVGQPSPGADPADRLERLLAVATEGLWEFDRATGLLFCSDRLKSLLGLPQEQTPVLRQLWRLPARDARRRMLRALRASWLDGCLADELFSLTGSGGRKAWFRLRARALPGGRYLAGTLGEVSVEMQAERELMHYRALMDCVVESLPMPVSVKDEAGLILFANETFCRMFGFEPGTLEGRRAAAMLPGPLMAPFTRLDRLAIETGVPQTLEDWFEPRVGAGMRFLRLTTSRHTDREGRRVVITVYEDQSAVRDYAKRMRELSMHVEAFVQRLLRTLPHPVYIKDQESRYLMANDAFAEQWGMKVEDIIGRSSRELFGHERGDAIEEEDARVLAGERIEKQDLIVSSADGSKRHWRVTKGRLEDVDGRMVILGSHFEITERVRSEIWLREALDQQTELRNFLQQVFDAMPDPVCVKNAAHRFVMCNQALAELLGVERISIIGRSAMDFFDPALAARFEQLESAVQGEGGRVPEDENFVWRGADGRVRHFRMVCRACHGGDGTLLTVSLLVDVTERLEHEAKLRRVNRFMQDVFDAIPNPIAVKNRNHVYVMANRALAEAHGLQKETLLGRTTRDFNPPDLADETIRADDLLFATGPGVTVSREIPQWYADGLEHRILLRKVVCLDPDGEPLIIASNSDVTELTAKEAALRESLQLQTRLREFTHTVFDMLPLASFVKDESLRYLMCNQVHARFIGIEPEEIIGHRVGEFMAPELAAAIEAMDRELLEKEDGCVREQEMRLTDAAGRMHDLKLHKMVARGMNGQRVIIGINQDLTALREAERSLRMTLERLDTLVRNAPLGIGRCHADGRFQQLNPLLQDMLGCARQGGAVQALPGLYDLVDCAPDLPSLRAAASQPPVECLFRRLDGSVLHVLFSAVLLSAGGDEEGFWVLLVDQTERRAADAELRRHRDQLRELVIEQTADLLSAKENAERANAAKSDFLAHVSHELRTPLHAMLGFARLGDARCESLPAERLHHYFGRVADSGERLLDLLDALLDLTKLEAGRMHLELRPVSPVAVIDEVLREFEALFAAHGLQLVRRMDADLPLIALDATRMGQVVRNLVSNAAKFAPCGSCITISCWREGASGAAFSVADEGPGIPAAELESVFDKFAQSSRTRSATSGTGLGLAICREIVTAHHGGIVARNRTPGGCEIVVTLPQESDTSRKAGSDEEHS</sequence>
<keyword evidence="8" id="KW-0418">Kinase</keyword>
<dbReference type="InterPro" id="IPR001610">
    <property type="entry name" value="PAC"/>
</dbReference>
<evidence type="ECO:0000256" key="12">
    <source>
        <dbReference type="ARBA" id="ARBA00023136"/>
    </source>
</evidence>
<dbReference type="InterPro" id="IPR005467">
    <property type="entry name" value="His_kinase_dom"/>
</dbReference>
<evidence type="ECO:0000256" key="7">
    <source>
        <dbReference type="ARBA" id="ARBA00022741"/>
    </source>
</evidence>
<keyword evidence="12" id="KW-0472">Membrane</keyword>
<evidence type="ECO:0000256" key="13">
    <source>
        <dbReference type="SAM" id="MobiDB-lite"/>
    </source>
</evidence>
<dbReference type="Gene3D" id="1.10.287.130">
    <property type="match status" value="1"/>
</dbReference>
<dbReference type="PRINTS" id="PR00344">
    <property type="entry name" value="BCTRLSENSOR"/>
</dbReference>
<dbReference type="CDD" id="cd00130">
    <property type="entry name" value="PAS"/>
    <property type="match status" value="4"/>
</dbReference>
<reference evidence="17 18" key="1">
    <citation type="submission" date="2024-07" db="EMBL/GenBank/DDBJ databases">
        <title>Uliginosibacterium paludis KCTC:42655.</title>
        <authorList>
            <person name="Kim M.K."/>
        </authorList>
    </citation>
    <scope>NUCLEOTIDE SEQUENCE [LARGE SCALE GENOMIC DNA]</scope>
    <source>
        <strain evidence="17 18">KCTC 42655</strain>
    </source>
</reference>
<dbReference type="InterPro" id="IPR004358">
    <property type="entry name" value="Sig_transdc_His_kin-like_C"/>
</dbReference>
<evidence type="ECO:0000313" key="18">
    <source>
        <dbReference type="Proteomes" id="UP001548590"/>
    </source>
</evidence>
<keyword evidence="5" id="KW-0808">Transferase</keyword>
<dbReference type="InterPro" id="IPR000700">
    <property type="entry name" value="PAS-assoc_C"/>
</dbReference>
<feature type="domain" description="PAS" evidence="15">
    <location>
        <begin position="157"/>
        <end position="202"/>
    </location>
</feature>
<dbReference type="Gene3D" id="3.30.450.20">
    <property type="entry name" value="PAS domain"/>
    <property type="match status" value="7"/>
</dbReference>